<dbReference type="WBParaSite" id="PSAMB.scaffold5977size10449.g27651.t1">
    <property type="protein sequence ID" value="PSAMB.scaffold5977size10449.g27651.t1"/>
    <property type="gene ID" value="PSAMB.scaffold5977size10449.g27651"/>
</dbReference>
<organism evidence="8 9">
    <name type="scientific">Plectus sambesii</name>
    <dbReference type="NCBI Taxonomy" id="2011161"/>
    <lineage>
        <taxon>Eukaryota</taxon>
        <taxon>Metazoa</taxon>
        <taxon>Ecdysozoa</taxon>
        <taxon>Nematoda</taxon>
        <taxon>Chromadorea</taxon>
        <taxon>Plectida</taxon>
        <taxon>Plectina</taxon>
        <taxon>Plectoidea</taxon>
        <taxon>Plectidae</taxon>
        <taxon>Plectus</taxon>
    </lineage>
</organism>
<proteinExistence type="predicted"/>
<feature type="transmembrane region" description="Helical" evidence="6">
    <location>
        <begin position="47"/>
        <end position="65"/>
    </location>
</feature>
<dbReference type="GO" id="GO:0016020">
    <property type="term" value="C:membrane"/>
    <property type="evidence" value="ECO:0007669"/>
    <property type="project" value="UniProtKB-SubCell"/>
</dbReference>
<evidence type="ECO:0000256" key="4">
    <source>
        <dbReference type="ARBA" id="ARBA00023136"/>
    </source>
</evidence>
<sequence>MLFIQLMLTYPKTYHGLAKAVQIVAGLIANICLGWSFYWIGYFVQDIIAVVLILTLFINILQFLFHFLNLNKAWTTIDWKRPETIYAIVGVVLTFVCMIFESIYAFNLPWSVRWIFTAIFGWILCGAFGVEAFLFLTGRVED</sequence>
<evidence type="ECO:0000313" key="8">
    <source>
        <dbReference type="Proteomes" id="UP000887566"/>
    </source>
</evidence>
<evidence type="ECO:0000256" key="5">
    <source>
        <dbReference type="PROSITE-ProRule" id="PRU00581"/>
    </source>
</evidence>
<protein>
    <submittedName>
        <fullName evidence="9">MARVEL domain-containing protein</fullName>
    </submittedName>
</protein>
<evidence type="ECO:0000259" key="7">
    <source>
        <dbReference type="PROSITE" id="PS51225"/>
    </source>
</evidence>
<keyword evidence="4 5" id="KW-0472">Membrane</keyword>
<keyword evidence="3 6" id="KW-1133">Transmembrane helix</keyword>
<feature type="transmembrane region" description="Helical" evidence="6">
    <location>
        <begin position="112"/>
        <end position="136"/>
    </location>
</feature>
<evidence type="ECO:0000256" key="3">
    <source>
        <dbReference type="ARBA" id="ARBA00022989"/>
    </source>
</evidence>
<feature type="domain" description="MARVEL" evidence="7">
    <location>
        <begin position="10"/>
        <end position="140"/>
    </location>
</feature>
<name>A0A914X0M1_9BILA</name>
<dbReference type="Proteomes" id="UP000887566">
    <property type="component" value="Unplaced"/>
</dbReference>
<keyword evidence="8" id="KW-1185">Reference proteome</keyword>
<feature type="transmembrane region" description="Helical" evidence="6">
    <location>
        <begin position="85"/>
        <end position="106"/>
    </location>
</feature>
<comment type="subcellular location">
    <subcellularLocation>
        <location evidence="1">Membrane</location>
        <topology evidence="1">Multi-pass membrane protein</topology>
    </subcellularLocation>
</comment>
<keyword evidence="2 5" id="KW-0812">Transmembrane</keyword>
<evidence type="ECO:0000256" key="2">
    <source>
        <dbReference type="ARBA" id="ARBA00022692"/>
    </source>
</evidence>
<accession>A0A914X0M1</accession>
<dbReference type="InterPro" id="IPR008253">
    <property type="entry name" value="Marvel"/>
</dbReference>
<dbReference type="AlphaFoldDB" id="A0A914X0M1"/>
<reference evidence="9" key="1">
    <citation type="submission" date="2022-11" db="UniProtKB">
        <authorList>
            <consortium name="WormBaseParasite"/>
        </authorList>
    </citation>
    <scope>IDENTIFICATION</scope>
</reference>
<dbReference type="PROSITE" id="PS51225">
    <property type="entry name" value="MARVEL"/>
    <property type="match status" value="1"/>
</dbReference>
<feature type="transmembrane region" description="Helical" evidence="6">
    <location>
        <begin position="20"/>
        <end position="41"/>
    </location>
</feature>
<evidence type="ECO:0000256" key="6">
    <source>
        <dbReference type="SAM" id="Phobius"/>
    </source>
</evidence>
<evidence type="ECO:0000313" key="9">
    <source>
        <dbReference type="WBParaSite" id="PSAMB.scaffold5977size10449.g27651.t1"/>
    </source>
</evidence>
<evidence type="ECO:0000256" key="1">
    <source>
        <dbReference type="ARBA" id="ARBA00004141"/>
    </source>
</evidence>